<dbReference type="RefSeq" id="WP_165916178.1">
    <property type="nucleotide sequence ID" value="NZ_SLWV01000002.1"/>
</dbReference>
<dbReference type="EMBL" id="SLWV01000002">
    <property type="protein sequence ID" value="TCO79346.1"/>
    <property type="molecule type" value="Genomic_DNA"/>
</dbReference>
<keyword evidence="2" id="KW-1185">Reference proteome</keyword>
<protein>
    <submittedName>
        <fullName evidence="1">Uncharacterized protein</fullName>
    </submittedName>
</protein>
<sequence>MKICSLPNHTRIELQKHLKKNIRKYYKGLKNGSLKYDFFVETILSKDPKPNWLKENLSLMHDSEFKNHLITYIQTEIVRYTQLEHKNGYHTSINTSISSENIQNKTPDIIPMTIKERQCFKKMLATQGYSLCIPAKFLTCTESNYLKAYILNGTPIPFEWEKVLNYIQKSTC</sequence>
<name>A0A4R2L5Y5_9FIRM</name>
<evidence type="ECO:0000313" key="1">
    <source>
        <dbReference type="EMBL" id="TCO79346.1"/>
    </source>
</evidence>
<evidence type="ECO:0000313" key="2">
    <source>
        <dbReference type="Proteomes" id="UP000294919"/>
    </source>
</evidence>
<reference evidence="1 2" key="1">
    <citation type="submission" date="2019-03" db="EMBL/GenBank/DDBJ databases">
        <title>Genomic Encyclopedia of Type Strains, Phase IV (KMG-IV): sequencing the most valuable type-strain genomes for metagenomic binning, comparative biology and taxonomic classification.</title>
        <authorList>
            <person name="Goeker M."/>
        </authorList>
    </citation>
    <scope>NUCLEOTIDE SEQUENCE [LARGE SCALE GENOMIC DNA]</scope>
    <source>
        <strain evidence="1 2">DSM 102940</strain>
    </source>
</reference>
<gene>
    <name evidence="1" type="ORF">EV214_10264</name>
</gene>
<accession>A0A4R2L5Y5</accession>
<dbReference type="Proteomes" id="UP000294919">
    <property type="component" value="Unassembled WGS sequence"/>
</dbReference>
<dbReference type="AlphaFoldDB" id="A0A4R2L5Y5"/>
<comment type="caution">
    <text evidence="1">The sequence shown here is derived from an EMBL/GenBank/DDBJ whole genome shotgun (WGS) entry which is preliminary data.</text>
</comment>
<proteinExistence type="predicted"/>
<organism evidence="1 2">
    <name type="scientific">Marinisporobacter balticus</name>
    <dbReference type="NCBI Taxonomy" id="2018667"/>
    <lineage>
        <taxon>Bacteria</taxon>
        <taxon>Bacillati</taxon>
        <taxon>Bacillota</taxon>
        <taxon>Clostridia</taxon>
        <taxon>Peptostreptococcales</taxon>
        <taxon>Thermotaleaceae</taxon>
        <taxon>Marinisporobacter</taxon>
    </lineage>
</organism>